<dbReference type="EMBL" id="JAWJZY010000002">
    <property type="protein sequence ID" value="MEE8658221.1"/>
    <property type="molecule type" value="Genomic_DNA"/>
</dbReference>
<dbReference type="SUPFAM" id="SSF51182">
    <property type="entry name" value="RmlC-like cupins"/>
    <property type="match status" value="1"/>
</dbReference>
<proteinExistence type="predicted"/>
<accession>A0ABU7U2S3</accession>
<dbReference type="Gene3D" id="2.60.120.10">
    <property type="entry name" value="Jelly Rolls"/>
    <property type="match status" value="1"/>
</dbReference>
<dbReference type="Proteomes" id="UP001312908">
    <property type="component" value="Unassembled WGS sequence"/>
</dbReference>
<comment type="caution">
    <text evidence="2">The sequence shown here is derived from an EMBL/GenBank/DDBJ whole genome shotgun (WGS) entry which is preliminary data.</text>
</comment>
<evidence type="ECO:0000256" key="1">
    <source>
        <dbReference type="SAM" id="SignalP"/>
    </source>
</evidence>
<protein>
    <submittedName>
        <fullName evidence="2">Cupin</fullName>
    </submittedName>
</protein>
<sequence>MRNGFKRSLTKSCAAFCVAIFGGAQIPASQAAGRVHTETLLETQSSWDGTPYEAYPAGTPQLSVLKIVIPPGTALKWHLHDVPNAAYVAKGSLTVERHQDGLHRSLKAGEVLPEMVKSMHRGIAGPQGATLIVFYAGKKNVPLSRP</sequence>
<name>A0ABU7U2S3_9PROT</name>
<dbReference type="CDD" id="cd02236">
    <property type="entry name" value="cupin_CV2614-like"/>
    <property type="match status" value="1"/>
</dbReference>
<feature type="signal peptide" evidence="1">
    <location>
        <begin position="1"/>
        <end position="31"/>
    </location>
</feature>
<evidence type="ECO:0000313" key="3">
    <source>
        <dbReference type="Proteomes" id="UP001312908"/>
    </source>
</evidence>
<feature type="chain" id="PRO_5045098029" evidence="1">
    <location>
        <begin position="32"/>
        <end position="146"/>
    </location>
</feature>
<keyword evidence="3" id="KW-1185">Reference proteome</keyword>
<dbReference type="InterPro" id="IPR011051">
    <property type="entry name" value="RmlC_Cupin_sf"/>
</dbReference>
<dbReference type="InterPro" id="IPR014710">
    <property type="entry name" value="RmlC-like_jellyroll"/>
</dbReference>
<gene>
    <name evidence="2" type="ORF">DOFOFD_04265</name>
</gene>
<keyword evidence="1" id="KW-0732">Signal</keyword>
<evidence type="ECO:0000313" key="2">
    <source>
        <dbReference type="EMBL" id="MEE8658221.1"/>
    </source>
</evidence>
<reference evidence="2 3" key="1">
    <citation type="submission" date="2023-10" db="EMBL/GenBank/DDBJ databases">
        <title>Sorlinia euscelidii gen. nov., sp. nov., an acetic acid bacteria isolated from the gut of Euscelidius variegatus emitter.</title>
        <authorList>
            <person name="Michoud G."/>
            <person name="Marasco R."/>
            <person name="Seferji K."/>
            <person name="Gonella E."/>
            <person name="Garuglieri E."/>
            <person name="Alma A."/>
            <person name="Mapelli F."/>
            <person name="Borin S."/>
            <person name="Daffonchio D."/>
            <person name="Crotti E."/>
        </authorList>
    </citation>
    <scope>NUCLEOTIDE SEQUENCE [LARGE SCALE GENOMIC DNA]</scope>
    <source>
        <strain evidence="2 3">EV16P</strain>
    </source>
</reference>
<organism evidence="2 3">
    <name type="scientific">Sorlinia euscelidii</name>
    <dbReference type="NCBI Taxonomy" id="3081148"/>
    <lineage>
        <taxon>Bacteria</taxon>
        <taxon>Pseudomonadati</taxon>
        <taxon>Pseudomonadota</taxon>
        <taxon>Alphaproteobacteria</taxon>
        <taxon>Acetobacterales</taxon>
        <taxon>Acetobacteraceae</taxon>
        <taxon>Sorlinia</taxon>
    </lineage>
</organism>